<evidence type="ECO:0000313" key="1">
    <source>
        <dbReference type="EMBL" id="CEA05114.1"/>
    </source>
</evidence>
<name>A0A078MFM4_9BACL</name>
<gene>
    <name evidence="1" type="ORF">BN1050_02315</name>
</gene>
<dbReference type="AlphaFoldDB" id="A0A078MFM4"/>
<reference evidence="1" key="1">
    <citation type="submission" date="2014-07" db="EMBL/GenBank/DDBJ databases">
        <authorList>
            <person name="Urmite Genomes Urmite Genomes"/>
        </authorList>
    </citation>
    <scope>NUCLEOTIDE SEQUENCE</scope>
    <source>
        <strain evidence="1">13S34_air</strain>
    </source>
</reference>
<protein>
    <submittedName>
        <fullName evidence="1">Uncharacterized protein</fullName>
    </submittedName>
</protein>
<sequence length="161" mass="18137">MYHVYKHQITNAQGATVGFIKPIPLTKLQLLGNVASLISTQLLLPRSYASYDATGNEVSRTVAPANFWSSKRTLIVQDTLLPITSEVDTLGRVTHHFMLQGVNCHIDSNYKEEYHLYIGEQCVVQFKKASRGLDVTCYTEDEMLLLLFASLYFTIYQGGIQ</sequence>
<proteinExistence type="predicted"/>
<dbReference type="EMBL" id="LN483076">
    <property type="protein sequence ID" value="CEA05114.1"/>
    <property type="molecule type" value="Genomic_DNA"/>
</dbReference>
<dbReference type="PATRIC" id="fig|1461583.4.peg.2230"/>
<organism evidence="1">
    <name type="scientific">Metalysinibacillus saudimassiliensis</name>
    <dbReference type="NCBI Taxonomy" id="1461583"/>
    <lineage>
        <taxon>Bacteria</taxon>
        <taxon>Bacillati</taxon>
        <taxon>Bacillota</taxon>
        <taxon>Bacilli</taxon>
        <taxon>Bacillales</taxon>
        <taxon>Caryophanaceae</taxon>
        <taxon>Metalysinibacillus</taxon>
    </lineage>
</organism>
<dbReference type="HOGENOM" id="CLU_1641680_0_0_9"/>
<accession>A0A078MFM4</accession>